<feature type="domain" description="GAG-pre-integrase" evidence="1">
    <location>
        <begin position="3"/>
        <end position="54"/>
    </location>
</feature>
<dbReference type="AlphaFoldDB" id="A0A0B2PZ55"/>
<sequence>FLSKDNDSWLWHKRTAHINMDHLNKLISKDLVIGLPKLKFEKDRLCDACQKGKQVRVSFKSKNIVSTTQPLQLLHKDLFG</sequence>
<dbReference type="InterPro" id="IPR039537">
    <property type="entry name" value="Retrotran_Ty1/copia-like"/>
</dbReference>
<dbReference type="Pfam" id="PF13976">
    <property type="entry name" value="gag_pre-integrs"/>
    <property type="match status" value="1"/>
</dbReference>
<dbReference type="PANTHER" id="PTHR42648">
    <property type="entry name" value="TRANSPOSASE, PUTATIVE-RELATED"/>
    <property type="match status" value="1"/>
</dbReference>
<dbReference type="InterPro" id="IPR025724">
    <property type="entry name" value="GAG-pre-integrase_dom"/>
</dbReference>
<organism evidence="2">
    <name type="scientific">Glycine soja</name>
    <name type="common">Wild soybean</name>
    <dbReference type="NCBI Taxonomy" id="3848"/>
    <lineage>
        <taxon>Eukaryota</taxon>
        <taxon>Viridiplantae</taxon>
        <taxon>Streptophyta</taxon>
        <taxon>Embryophyta</taxon>
        <taxon>Tracheophyta</taxon>
        <taxon>Spermatophyta</taxon>
        <taxon>Magnoliopsida</taxon>
        <taxon>eudicotyledons</taxon>
        <taxon>Gunneridae</taxon>
        <taxon>Pentapetalae</taxon>
        <taxon>rosids</taxon>
        <taxon>fabids</taxon>
        <taxon>Fabales</taxon>
        <taxon>Fabaceae</taxon>
        <taxon>Papilionoideae</taxon>
        <taxon>50 kb inversion clade</taxon>
        <taxon>NPAAA clade</taxon>
        <taxon>indigoferoid/millettioid clade</taxon>
        <taxon>Phaseoleae</taxon>
        <taxon>Glycine</taxon>
        <taxon>Glycine subgen. Soja</taxon>
    </lineage>
</organism>
<evidence type="ECO:0000259" key="1">
    <source>
        <dbReference type="Pfam" id="PF13976"/>
    </source>
</evidence>
<dbReference type="EMBL" id="KN661602">
    <property type="protein sequence ID" value="KHN14601.1"/>
    <property type="molecule type" value="Genomic_DNA"/>
</dbReference>
<proteinExistence type="predicted"/>
<gene>
    <name evidence="2" type="ORF">glysoja_047855</name>
</gene>
<feature type="non-terminal residue" evidence="2">
    <location>
        <position position="80"/>
    </location>
</feature>
<protein>
    <recommendedName>
        <fullName evidence="1">GAG-pre-integrase domain-containing protein</fullName>
    </recommendedName>
</protein>
<evidence type="ECO:0000313" key="2">
    <source>
        <dbReference type="EMBL" id="KHN14601.1"/>
    </source>
</evidence>
<dbReference type="PANTHER" id="PTHR42648:SF21">
    <property type="entry name" value="CYSTEINE-RICH RLK (RECEPTOR-LIKE PROTEIN KINASE) 8"/>
    <property type="match status" value="1"/>
</dbReference>
<reference evidence="2" key="1">
    <citation type="submission" date="2014-07" db="EMBL/GenBank/DDBJ databases">
        <title>Identification of a novel salt tolerance gene in wild soybean by whole-genome sequencing.</title>
        <authorList>
            <person name="Lam H.-M."/>
            <person name="Qi X."/>
            <person name="Li M.-W."/>
            <person name="Liu X."/>
            <person name="Xie M."/>
            <person name="Ni M."/>
            <person name="Xu X."/>
        </authorList>
    </citation>
    <scope>NUCLEOTIDE SEQUENCE [LARGE SCALE GENOMIC DNA]</scope>
    <source>
        <tissue evidence="2">Root</tissue>
    </source>
</reference>
<name>A0A0B2PZ55_GLYSO</name>
<feature type="non-terminal residue" evidence="2">
    <location>
        <position position="1"/>
    </location>
</feature>
<dbReference type="Proteomes" id="UP000053555">
    <property type="component" value="Unassembled WGS sequence"/>
</dbReference>
<accession>A0A0B2PZ55</accession>